<dbReference type="Pfam" id="PF00275">
    <property type="entry name" value="EPSP_synthase"/>
    <property type="match status" value="1"/>
</dbReference>
<proteinExistence type="inferred from homology"/>
<feature type="binding site" evidence="7">
    <location>
        <position position="31"/>
    </location>
    <ligand>
        <name>3-phosphoshikimate</name>
        <dbReference type="ChEBI" id="CHEBI:145989"/>
    </ligand>
</feature>
<feature type="binding site" evidence="7">
    <location>
        <position position="30"/>
    </location>
    <ligand>
        <name>phosphoenolpyruvate</name>
        <dbReference type="ChEBI" id="CHEBI:58702"/>
    </ligand>
</feature>
<feature type="active site" description="Proton acceptor" evidence="7">
    <location>
        <position position="335"/>
    </location>
</feature>
<dbReference type="PIRSF" id="PIRSF000505">
    <property type="entry name" value="EPSPS"/>
    <property type="match status" value="1"/>
</dbReference>
<evidence type="ECO:0000256" key="6">
    <source>
        <dbReference type="ARBA" id="ARBA00044633"/>
    </source>
</evidence>
<dbReference type="InterPro" id="IPR006264">
    <property type="entry name" value="EPSP_synthase"/>
</dbReference>
<dbReference type="GO" id="GO:0003866">
    <property type="term" value="F:3-phosphoshikimate 1-carboxyvinyltransferase activity"/>
    <property type="evidence" value="ECO:0007669"/>
    <property type="project" value="UniProtKB-EC"/>
</dbReference>
<feature type="binding site" evidence="7">
    <location>
        <position position="109"/>
    </location>
    <ligand>
        <name>phosphoenolpyruvate</name>
        <dbReference type="ChEBI" id="CHEBI:58702"/>
    </ligand>
</feature>
<dbReference type="EMBL" id="JBHSEN010000002">
    <property type="protein sequence ID" value="MFC4430534.1"/>
    <property type="molecule type" value="Genomic_DNA"/>
</dbReference>
<dbReference type="PROSITE" id="PS00885">
    <property type="entry name" value="EPSP_SYNTHASE_2"/>
    <property type="match status" value="1"/>
</dbReference>
<dbReference type="HAMAP" id="MF_00210">
    <property type="entry name" value="EPSP_synth"/>
    <property type="match status" value="1"/>
</dbReference>
<dbReference type="SUPFAM" id="SSF55205">
    <property type="entry name" value="EPT/RTPC-like"/>
    <property type="match status" value="1"/>
</dbReference>
<dbReference type="Proteomes" id="UP001595965">
    <property type="component" value="Unassembled WGS sequence"/>
</dbReference>
<keyword evidence="5 7" id="KW-0057">Aromatic amino acid biosynthesis</keyword>
<name>A0ABV8XY83_9MICC</name>
<evidence type="ECO:0000313" key="11">
    <source>
        <dbReference type="Proteomes" id="UP001595965"/>
    </source>
</evidence>
<evidence type="ECO:0000256" key="3">
    <source>
        <dbReference type="ARBA" id="ARBA00022605"/>
    </source>
</evidence>
<keyword evidence="3 7" id="KW-0028">Amino-acid biosynthesis</keyword>
<dbReference type="PANTHER" id="PTHR21090:SF5">
    <property type="entry name" value="PENTAFUNCTIONAL AROM POLYPEPTIDE"/>
    <property type="match status" value="1"/>
</dbReference>
<comment type="catalytic activity">
    <reaction evidence="6">
        <text>3-phosphoshikimate + phosphoenolpyruvate = 5-O-(1-carboxyvinyl)-3-phosphoshikimate + phosphate</text>
        <dbReference type="Rhea" id="RHEA:21256"/>
        <dbReference type="ChEBI" id="CHEBI:43474"/>
        <dbReference type="ChEBI" id="CHEBI:57701"/>
        <dbReference type="ChEBI" id="CHEBI:58702"/>
        <dbReference type="ChEBI" id="CHEBI:145989"/>
        <dbReference type="EC" id="2.5.1.19"/>
    </reaction>
    <physiologicalReaction direction="left-to-right" evidence="6">
        <dbReference type="Rhea" id="RHEA:21257"/>
    </physiologicalReaction>
</comment>
<evidence type="ECO:0000313" key="10">
    <source>
        <dbReference type="EMBL" id="MFC4430534.1"/>
    </source>
</evidence>
<evidence type="ECO:0000256" key="2">
    <source>
        <dbReference type="ARBA" id="ARBA00009948"/>
    </source>
</evidence>
<dbReference type="PANTHER" id="PTHR21090">
    <property type="entry name" value="AROM/DEHYDROQUINATE SYNTHASE"/>
    <property type="match status" value="1"/>
</dbReference>
<comment type="similarity">
    <text evidence="2 7">Belongs to the EPSP synthase family.</text>
</comment>
<comment type="function">
    <text evidence="7">Catalyzes the transfer of the enolpyruvyl moiety of phosphoenolpyruvate (PEP) to the 5-hydroxyl of shikimate-3-phosphate (S3P) to produce enolpyruvyl shikimate-3-phosphate and inorganic phosphate.</text>
</comment>
<dbReference type="InterPro" id="IPR023193">
    <property type="entry name" value="EPSP_synthase_CS"/>
</dbReference>
<dbReference type="PROSITE" id="PS00104">
    <property type="entry name" value="EPSP_SYNTHASE_1"/>
    <property type="match status" value="1"/>
</dbReference>
<evidence type="ECO:0000256" key="5">
    <source>
        <dbReference type="ARBA" id="ARBA00023141"/>
    </source>
</evidence>
<comment type="pathway">
    <text evidence="1 7">Metabolic intermediate biosynthesis; chorismate biosynthesis; chorismate from D-erythrose 4-phosphate and phosphoenolpyruvate: step 6/7.</text>
</comment>
<evidence type="ECO:0000259" key="9">
    <source>
        <dbReference type="Pfam" id="PF00275"/>
    </source>
</evidence>
<reference evidence="11" key="1">
    <citation type="journal article" date="2019" name="Int. J. Syst. Evol. Microbiol.">
        <title>The Global Catalogue of Microorganisms (GCM) 10K type strain sequencing project: providing services to taxonomists for standard genome sequencing and annotation.</title>
        <authorList>
            <consortium name="The Broad Institute Genomics Platform"/>
            <consortium name="The Broad Institute Genome Sequencing Center for Infectious Disease"/>
            <person name="Wu L."/>
            <person name="Ma J."/>
        </authorList>
    </citation>
    <scope>NUCLEOTIDE SEQUENCE [LARGE SCALE GENOMIC DNA]</scope>
    <source>
        <strain evidence="11">CGMCC 1.12125</strain>
    </source>
</reference>
<evidence type="ECO:0000256" key="7">
    <source>
        <dbReference type="HAMAP-Rule" id="MF_00210"/>
    </source>
</evidence>
<keyword evidence="4 7" id="KW-0808">Transferase</keyword>
<feature type="binding site" evidence="7">
    <location>
        <position position="186"/>
    </location>
    <ligand>
        <name>3-phosphoshikimate</name>
        <dbReference type="ChEBI" id="CHEBI:145989"/>
    </ligand>
</feature>
<sequence length="452" mass="46013">MSTFPAPLDPWPAPRASGPVSGTVHVPGSKSLTNRYLVLAALADGPSYLRGVLDSRDSRLMVQALIRLGATITEVAPGTVEVTPLATTGHGAGPVDPLGDVTIDCGLAGTVMRFVPPVAALTSGTVRFTGDDAALSRPMGPVLDGLAGLGVQMDGPGLSAGTLPFTVHGTGGVDGGRVEVDASGSSQFVSALLLAAPRFRDGLHLVHTGATVPSPEHIGMTVAVLRRCGVQVDDSVPGEWRVSPGPIRALDTAVEPDLSNAGPFLAAAVATAGTVSVPDWPARTTQIGDRWRSILPAFGAQVDFSPTAPDAATGTLTVTGGPRITAPGEIADTGELAPTVAALCLLAEGPGQLTRIGQLRGHETDRLTALATEAGRIGGAVEEGPDHLVFTGLPAGAAPLHGATLKTYEDHRMATFAAVVGLAVPDVAIRDIATTAKTMPDFPEMWTRLVGG</sequence>
<feature type="binding site" evidence="7">
    <location>
        <position position="187"/>
    </location>
    <ligand>
        <name>3-phosphoshikimate</name>
        <dbReference type="ChEBI" id="CHEBI:145989"/>
    </ligand>
</feature>
<feature type="binding site" evidence="7">
    <location>
        <position position="366"/>
    </location>
    <ligand>
        <name>phosphoenolpyruvate</name>
        <dbReference type="ChEBI" id="CHEBI:58702"/>
    </ligand>
</feature>
<organism evidence="10 11">
    <name type="scientific">Citricoccus alkalitolerans</name>
    <dbReference type="NCBI Taxonomy" id="246603"/>
    <lineage>
        <taxon>Bacteria</taxon>
        <taxon>Bacillati</taxon>
        <taxon>Actinomycetota</taxon>
        <taxon>Actinomycetes</taxon>
        <taxon>Micrococcales</taxon>
        <taxon>Micrococcaceae</taxon>
        <taxon>Citricoccus</taxon>
    </lineage>
</organism>
<feature type="region of interest" description="Disordered" evidence="8">
    <location>
        <begin position="1"/>
        <end position="22"/>
    </location>
</feature>
<dbReference type="Gene3D" id="3.65.10.10">
    <property type="entry name" value="Enolpyruvate transferase domain"/>
    <property type="match status" value="2"/>
</dbReference>
<protein>
    <recommendedName>
        <fullName evidence="7">3-phosphoshikimate 1-carboxyvinyltransferase</fullName>
        <ecNumber evidence="7">2.5.1.19</ecNumber>
    </recommendedName>
    <alternativeName>
        <fullName evidence="7">5-enolpyruvylshikimate-3-phosphate synthase</fullName>
        <shortName evidence="7">EPSP synthase</shortName>
        <shortName evidence="7">EPSPS</shortName>
    </alternativeName>
</protein>
<feature type="binding site" evidence="7">
    <location>
        <position position="185"/>
    </location>
    <ligand>
        <name>3-phosphoshikimate</name>
        <dbReference type="ChEBI" id="CHEBI:145989"/>
    </ligand>
</feature>
<dbReference type="CDD" id="cd01556">
    <property type="entry name" value="EPSP_synthase"/>
    <property type="match status" value="1"/>
</dbReference>
<feature type="binding site" evidence="7">
    <location>
        <position position="35"/>
    </location>
    <ligand>
        <name>3-phosphoshikimate</name>
        <dbReference type="ChEBI" id="CHEBI:145989"/>
    </ligand>
</feature>
<feature type="binding site" evidence="7">
    <location>
        <position position="30"/>
    </location>
    <ligand>
        <name>3-phosphoshikimate</name>
        <dbReference type="ChEBI" id="CHEBI:145989"/>
    </ligand>
</feature>
<dbReference type="InterPro" id="IPR001986">
    <property type="entry name" value="Enolpyruvate_Tfrase_dom"/>
</dbReference>
<feature type="binding site" evidence="7">
    <location>
        <position position="412"/>
    </location>
    <ligand>
        <name>phosphoenolpyruvate</name>
        <dbReference type="ChEBI" id="CHEBI:58702"/>
    </ligand>
</feature>
<feature type="binding site" evidence="7">
    <location>
        <position position="137"/>
    </location>
    <ligand>
        <name>phosphoenolpyruvate</name>
        <dbReference type="ChEBI" id="CHEBI:58702"/>
    </ligand>
</feature>
<comment type="subcellular location">
    <subcellularLocation>
        <location evidence="7">Cytoplasm</location>
    </subcellularLocation>
</comment>
<comment type="caution">
    <text evidence="10">The sequence shown here is derived from an EMBL/GenBank/DDBJ whole genome shotgun (WGS) entry which is preliminary data.</text>
</comment>
<dbReference type="NCBIfam" id="TIGR01356">
    <property type="entry name" value="aroA"/>
    <property type="match status" value="1"/>
</dbReference>
<evidence type="ECO:0000256" key="8">
    <source>
        <dbReference type="SAM" id="MobiDB-lite"/>
    </source>
</evidence>
<feature type="binding site" evidence="7">
    <location>
        <position position="437"/>
    </location>
    <ligand>
        <name>phosphoenolpyruvate</name>
        <dbReference type="ChEBI" id="CHEBI:58702"/>
    </ligand>
</feature>
<feature type="binding site" evidence="7">
    <location>
        <position position="187"/>
    </location>
    <ligand>
        <name>phosphoenolpyruvate</name>
        <dbReference type="ChEBI" id="CHEBI:58702"/>
    </ligand>
</feature>
<feature type="binding site" evidence="7">
    <location>
        <position position="358"/>
    </location>
    <ligand>
        <name>3-phosphoshikimate</name>
        <dbReference type="ChEBI" id="CHEBI:145989"/>
    </ligand>
</feature>
<dbReference type="EC" id="2.5.1.19" evidence="7"/>
<comment type="subunit">
    <text evidence="7">Monomer.</text>
</comment>
<feature type="binding site" evidence="7">
    <location>
        <position position="214"/>
    </location>
    <ligand>
        <name>3-phosphoshikimate</name>
        <dbReference type="ChEBI" id="CHEBI:145989"/>
    </ligand>
</feature>
<keyword evidence="11" id="KW-1185">Reference proteome</keyword>
<feature type="binding site" evidence="7">
    <location>
        <position position="335"/>
    </location>
    <ligand>
        <name>3-phosphoshikimate</name>
        <dbReference type="ChEBI" id="CHEBI:145989"/>
    </ligand>
</feature>
<gene>
    <name evidence="7 10" type="primary">aroA</name>
    <name evidence="10" type="ORF">ACFO0K_12720</name>
</gene>
<dbReference type="InterPro" id="IPR013792">
    <property type="entry name" value="RNA3'P_cycl/enolpyr_Trfase_a/b"/>
</dbReference>
<dbReference type="InterPro" id="IPR036968">
    <property type="entry name" value="Enolpyruvate_Tfrase_sf"/>
</dbReference>
<feature type="binding site" evidence="7">
    <location>
        <position position="362"/>
    </location>
    <ligand>
        <name>3-phosphoshikimate</name>
        <dbReference type="ChEBI" id="CHEBI:145989"/>
    </ligand>
</feature>
<evidence type="ECO:0000256" key="4">
    <source>
        <dbReference type="ARBA" id="ARBA00022679"/>
    </source>
</evidence>
<accession>A0ABV8XY83</accession>
<dbReference type="RefSeq" id="WP_378108385.1">
    <property type="nucleotide sequence ID" value="NZ_JBHSEN010000002.1"/>
</dbReference>
<keyword evidence="7" id="KW-0963">Cytoplasm</keyword>
<evidence type="ECO:0000256" key="1">
    <source>
        <dbReference type="ARBA" id="ARBA00004811"/>
    </source>
</evidence>
<feature type="domain" description="Enolpyruvate transferase" evidence="9">
    <location>
        <begin position="16"/>
        <end position="445"/>
    </location>
</feature>